<dbReference type="EMBL" id="QPMM01000010">
    <property type="protein sequence ID" value="RFS20725.1"/>
    <property type="molecule type" value="Genomic_DNA"/>
</dbReference>
<keyword evidence="2" id="KW-1185">Reference proteome</keyword>
<comment type="caution">
    <text evidence="1">The sequence shown here is derived from an EMBL/GenBank/DDBJ whole genome shotgun (WGS) entry which is preliminary data.</text>
</comment>
<evidence type="ECO:0000313" key="1">
    <source>
        <dbReference type="EMBL" id="RFS20725.1"/>
    </source>
</evidence>
<accession>A0A3E1Y705</accession>
<protein>
    <submittedName>
        <fullName evidence="1">Uncharacterized protein</fullName>
    </submittedName>
</protein>
<reference evidence="1 2" key="1">
    <citation type="submission" date="2018-07" db="EMBL/GenBank/DDBJ databases">
        <title>Chitinophaga K2CV101002-2 sp. nov., isolated from a monsoon evergreen broad-leaved forest soil.</title>
        <authorList>
            <person name="Lv Y."/>
        </authorList>
    </citation>
    <scope>NUCLEOTIDE SEQUENCE [LARGE SCALE GENOMIC DNA]</scope>
    <source>
        <strain evidence="1 2">GDMCC 1.1288</strain>
    </source>
</reference>
<proteinExistence type="predicted"/>
<sequence length="76" mass="7838">MKKAKFILSSSATIAIIGGAIAYKSPSDPTVYKKITSTASICGAYAGMYVTGVGSLTTCAIETPGPCQKISISRME</sequence>
<evidence type="ECO:0000313" key="2">
    <source>
        <dbReference type="Proteomes" id="UP000260644"/>
    </source>
</evidence>
<name>A0A3E1Y705_9BACT</name>
<dbReference type="Proteomes" id="UP000260644">
    <property type="component" value="Unassembled WGS sequence"/>
</dbReference>
<gene>
    <name evidence="1" type="ORF">DVR12_19400</name>
</gene>
<organism evidence="1 2">
    <name type="scientific">Chitinophaga silvatica</name>
    <dbReference type="NCBI Taxonomy" id="2282649"/>
    <lineage>
        <taxon>Bacteria</taxon>
        <taxon>Pseudomonadati</taxon>
        <taxon>Bacteroidota</taxon>
        <taxon>Chitinophagia</taxon>
        <taxon>Chitinophagales</taxon>
        <taxon>Chitinophagaceae</taxon>
        <taxon>Chitinophaga</taxon>
    </lineage>
</organism>
<dbReference type="RefSeq" id="WP_116977443.1">
    <property type="nucleotide sequence ID" value="NZ_QPMM01000010.1"/>
</dbReference>
<dbReference type="AlphaFoldDB" id="A0A3E1Y705"/>